<dbReference type="GO" id="GO:0008855">
    <property type="term" value="F:exodeoxyribonuclease VII activity"/>
    <property type="evidence" value="ECO:0007669"/>
    <property type="project" value="UniProtKB-EC"/>
</dbReference>
<comment type="subcellular location">
    <subcellularLocation>
        <location evidence="5 6">Cytoplasm</location>
    </subcellularLocation>
</comment>
<dbReference type="Pfam" id="PF13742">
    <property type="entry name" value="tRNA_anti_2"/>
    <property type="match status" value="1"/>
</dbReference>
<name>A0ABW5XEV3_9MICO</name>
<comment type="caution">
    <text evidence="10">The sequence shown here is derived from an EMBL/GenBank/DDBJ whole genome shotgun (WGS) entry which is preliminary data.</text>
</comment>
<keyword evidence="2 5" id="KW-0540">Nuclease</keyword>
<reference evidence="11" key="1">
    <citation type="journal article" date="2019" name="Int. J. Syst. Evol. Microbiol.">
        <title>The Global Catalogue of Microorganisms (GCM) 10K type strain sequencing project: providing services to taxonomists for standard genome sequencing and annotation.</title>
        <authorList>
            <consortium name="The Broad Institute Genomics Platform"/>
            <consortium name="The Broad Institute Genome Sequencing Center for Infectious Disease"/>
            <person name="Wu L."/>
            <person name="Ma J."/>
        </authorList>
    </citation>
    <scope>NUCLEOTIDE SEQUENCE [LARGE SCALE GENOMIC DNA]</scope>
    <source>
        <strain evidence="11">KCTC 33576</strain>
    </source>
</reference>
<accession>A0ABW5XEV3</accession>
<dbReference type="EC" id="3.1.11.6" evidence="5"/>
<feature type="domain" description="OB-fold nucleic acid binding" evidence="9">
    <location>
        <begin position="37"/>
        <end position="129"/>
    </location>
</feature>
<feature type="region of interest" description="Disordered" evidence="7">
    <location>
        <begin position="1"/>
        <end position="22"/>
    </location>
</feature>
<dbReference type="CDD" id="cd04489">
    <property type="entry name" value="ExoVII_LU_OBF"/>
    <property type="match status" value="1"/>
</dbReference>
<feature type="domain" description="Exonuclease VII large subunit C-terminal" evidence="8">
    <location>
        <begin position="153"/>
        <end position="359"/>
    </location>
</feature>
<protein>
    <recommendedName>
        <fullName evidence="5">Exodeoxyribonuclease 7 large subunit</fullName>
        <ecNumber evidence="5">3.1.11.6</ecNumber>
    </recommendedName>
    <alternativeName>
        <fullName evidence="5">Exodeoxyribonuclease VII large subunit</fullName>
        <shortName evidence="5">Exonuclease VII large subunit</shortName>
    </alternativeName>
</protein>
<evidence type="ECO:0000256" key="5">
    <source>
        <dbReference type="HAMAP-Rule" id="MF_00378"/>
    </source>
</evidence>
<comment type="similarity">
    <text evidence="5 6">Belongs to the XseA family.</text>
</comment>
<evidence type="ECO:0000256" key="1">
    <source>
        <dbReference type="ARBA" id="ARBA00022490"/>
    </source>
</evidence>
<evidence type="ECO:0000256" key="2">
    <source>
        <dbReference type="ARBA" id="ARBA00022722"/>
    </source>
</evidence>
<keyword evidence="3 5" id="KW-0378">Hydrolase</keyword>
<gene>
    <name evidence="5 10" type="primary">xseA</name>
    <name evidence="10" type="ORF">ACFSYH_09850</name>
</gene>
<comment type="function">
    <text evidence="5">Bidirectionally degrades single-stranded DNA into large acid-insoluble oligonucleotides, which are then degraded further into small acid-soluble oligonucleotides.</text>
</comment>
<evidence type="ECO:0000313" key="10">
    <source>
        <dbReference type="EMBL" id="MFD2840871.1"/>
    </source>
</evidence>
<dbReference type="RefSeq" id="WP_377466801.1">
    <property type="nucleotide sequence ID" value="NZ_JBHUOP010000004.1"/>
</dbReference>
<keyword evidence="4 5" id="KW-0269">Exonuclease</keyword>
<comment type="subunit">
    <text evidence="5">Heterooligomer composed of large and small subunits.</text>
</comment>
<proteinExistence type="inferred from homology"/>
<dbReference type="EMBL" id="JBHUOP010000004">
    <property type="protein sequence ID" value="MFD2840871.1"/>
    <property type="molecule type" value="Genomic_DNA"/>
</dbReference>
<dbReference type="Pfam" id="PF02601">
    <property type="entry name" value="Exonuc_VII_L"/>
    <property type="match status" value="1"/>
</dbReference>
<dbReference type="PANTHER" id="PTHR30008">
    <property type="entry name" value="EXODEOXYRIBONUCLEASE 7 LARGE SUBUNIT"/>
    <property type="match status" value="1"/>
</dbReference>
<evidence type="ECO:0000256" key="3">
    <source>
        <dbReference type="ARBA" id="ARBA00022801"/>
    </source>
</evidence>
<dbReference type="InterPro" id="IPR020579">
    <property type="entry name" value="Exonuc_VII_lsu_C"/>
</dbReference>
<comment type="catalytic activity">
    <reaction evidence="5 6">
        <text>Exonucleolytic cleavage in either 5'- to 3'- or 3'- to 5'-direction to yield nucleoside 5'-phosphates.</text>
        <dbReference type="EC" id="3.1.11.6"/>
    </reaction>
</comment>
<dbReference type="HAMAP" id="MF_00378">
    <property type="entry name" value="Exonuc_7_L"/>
    <property type="match status" value="1"/>
</dbReference>
<dbReference type="Proteomes" id="UP001597391">
    <property type="component" value="Unassembled WGS sequence"/>
</dbReference>
<evidence type="ECO:0000256" key="7">
    <source>
        <dbReference type="SAM" id="MobiDB-lite"/>
    </source>
</evidence>
<dbReference type="InterPro" id="IPR025824">
    <property type="entry name" value="OB-fold_nuc-bd_dom"/>
</dbReference>
<keyword evidence="1 5" id="KW-0963">Cytoplasm</keyword>
<sequence length="444" mass="48540">MSDQRGKDTEVVSEDSPSEPMELAVRAGDTTRDNPWPVRVLSQKIAQYIDRMVPLWIEGQVVQLNKRPGAGMAFLTIRDTDLDMSLPVSIYTRSLEQAGPLAEGAHVVAHVKPTFWTKRGTLQMQAKEIAQVGIGELLARIEQLKAQLGSEGLFDPERKKPLPFLPKRVGLICGRESEALHDVLVNARARWPEVQFEVREVAVQGVHAVPQVTAALRELDEIADVEVIVIARGGGAVEDLLPFSNESLVRAAAQAHTPIVSAIGHERDTPLLDFVADVRASTPTDAAKRIVPHVAEERAGIAQTLARARAAVNARIQREQHGLDMMRSRPALAQPTVLIDAHEDRLRQLIARSRTVFERSLLDQSARIRELTTHVRALSPLTTLERGYAVVQSENGSVITSPEQALGGAIVHVRVQRGAFSATVNPPHSSPLLNGAEPHPTELS</sequence>
<dbReference type="InterPro" id="IPR003753">
    <property type="entry name" value="Exonuc_VII_L"/>
</dbReference>
<evidence type="ECO:0000259" key="9">
    <source>
        <dbReference type="Pfam" id="PF13742"/>
    </source>
</evidence>
<feature type="compositionally biased region" description="Basic and acidic residues" evidence="7">
    <location>
        <begin position="1"/>
        <end position="10"/>
    </location>
</feature>
<evidence type="ECO:0000256" key="4">
    <source>
        <dbReference type="ARBA" id="ARBA00022839"/>
    </source>
</evidence>
<evidence type="ECO:0000313" key="11">
    <source>
        <dbReference type="Proteomes" id="UP001597391"/>
    </source>
</evidence>
<evidence type="ECO:0000259" key="8">
    <source>
        <dbReference type="Pfam" id="PF02601"/>
    </source>
</evidence>
<feature type="region of interest" description="Disordered" evidence="7">
    <location>
        <begin position="422"/>
        <end position="444"/>
    </location>
</feature>
<organism evidence="10 11">
    <name type="scientific">Populibacterium corticicola</name>
    <dbReference type="NCBI Taxonomy" id="1812826"/>
    <lineage>
        <taxon>Bacteria</taxon>
        <taxon>Bacillati</taxon>
        <taxon>Actinomycetota</taxon>
        <taxon>Actinomycetes</taxon>
        <taxon>Micrococcales</taxon>
        <taxon>Jonesiaceae</taxon>
        <taxon>Populibacterium</taxon>
    </lineage>
</organism>
<dbReference type="NCBIfam" id="TIGR00237">
    <property type="entry name" value="xseA"/>
    <property type="match status" value="1"/>
</dbReference>
<evidence type="ECO:0000256" key="6">
    <source>
        <dbReference type="RuleBase" id="RU004355"/>
    </source>
</evidence>
<dbReference type="PANTHER" id="PTHR30008:SF0">
    <property type="entry name" value="EXODEOXYRIBONUCLEASE 7 LARGE SUBUNIT"/>
    <property type="match status" value="1"/>
</dbReference>
<keyword evidence="11" id="KW-1185">Reference proteome</keyword>